<dbReference type="InterPro" id="IPR029068">
    <property type="entry name" value="Glyas_Bleomycin-R_OHBP_Dase"/>
</dbReference>
<dbReference type="InterPro" id="IPR028973">
    <property type="entry name" value="PhnB-like"/>
</dbReference>
<dbReference type="EMBL" id="RIAR02000001">
    <property type="protein sequence ID" value="NSL85314.1"/>
    <property type="molecule type" value="Genomic_DNA"/>
</dbReference>
<dbReference type="SUPFAM" id="SSF54593">
    <property type="entry name" value="Glyoxalase/Bleomycin resistance protein/Dihydroxybiphenyl dioxygenase"/>
    <property type="match status" value="1"/>
</dbReference>
<keyword evidence="2" id="KW-1185">Reference proteome</keyword>
<dbReference type="AlphaFoldDB" id="A0A3S1JH04"/>
<dbReference type="PANTHER" id="PTHR33990:SF1">
    <property type="entry name" value="PROTEIN YJDN"/>
    <property type="match status" value="1"/>
</dbReference>
<comment type="caution">
    <text evidence="1">The sequence shown here is derived from an EMBL/GenBank/DDBJ whole genome shotgun (WGS) entry which is preliminary data.</text>
</comment>
<dbReference type="Gene3D" id="3.10.180.10">
    <property type="entry name" value="2,3-Dihydroxybiphenyl 1,2-Dioxygenase, domain 1"/>
    <property type="match status" value="1"/>
</dbReference>
<gene>
    <name evidence="1" type="ORF">ECE50_000620</name>
</gene>
<organism evidence="1 2">
    <name type="scientific">Chitinophaga solisilvae</name>
    <dbReference type="NCBI Taxonomy" id="1233460"/>
    <lineage>
        <taxon>Bacteria</taxon>
        <taxon>Pseudomonadati</taxon>
        <taxon>Bacteroidota</taxon>
        <taxon>Chitinophagia</taxon>
        <taxon>Chitinophagales</taxon>
        <taxon>Chitinophagaceae</taxon>
        <taxon>Chitinophaga</taxon>
    </lineage>
</organism>
<protein>
    <submittedName>
        <fullName evidence="1">VOC family protein</fullName>
    </submittedName>
</protein>
<evidence type="ECO:0000313" key="2">
    <source>
        <dbReference type="Proteomes" id="UP000281028"/>
    </source>
</evidence>
<proteinExistence type="predicted"/>
<evidence type="ECO:0000313" key="1">
    <source>
        <dbReference type="EMBL" id="NSL85314.1"/>
    </source>
</evidence>
<dbReference type="Pfam" id="PF06983">
    <property type="entry name" value="3-dmu-9_3-mt"/>
    <property type="match status" value="1"/>
</dbReference>
<accession>A0A3S1JH04</accession>
<dbReference type="CDD" id="cd06588">
    <property type="entry name" value="PhnB_like"/>
    <property type="match status" value="1"/>
</dbReference>
<reference evidence="1" key="1">
    <citation type="submission" date="2020-05" db="EMBL/GenBank/DDBJ databases">
        <title>Chitinophaga laudate sp. nov., isolated from a tropical peat swamp.</title>
        <authorList>
            <person name="Goh C.B.S."/>
            <person name="Lee M.S."/>
            <person name="Parimannan S."/>
            <person name="Pasbakhsh P."/>
            <person name="Yule C.M."/>
            <person name="Rajandas H."/>
            <person name="Loke S."/>
            <person name="Croft L."/>
            <person name="Tan J.B.L."/>
        </authorList>
    </citation>
    <scope>NUCLEOTIDE SEQUENCE</scope>
    <source>
        <strain evidence="1">Mgbs1</strain>
    </source>
</reference>
<dbReference type="Proteomes" id="UP000281028">
    <property type="component" value="Unassembled WGS sequence"/>
</dbReference>
<sequence>MQSITTYFHFMGNSEQAMNFYKSIFGGEFTAFTRFGDTPGGENMEPHERNRMMHLALTTRSGAVLMATDFLDSMEQQLHTGNNVSLVVNTDSEEEVDSLFQALSAGGTVEMPVNRTFWGAYFGMCQDKFGIKWMINYHHAINN</sequence>
<dbReference type="PANTHER" id="PTHR33990">
    <property type="entry name" value="PROTEIN YJDN-RELATED"/>
    <property type="match status" value="1"/>
</dbReference>
<name>A0A3S1JH04_9BACT</name>
<dbReference type="OrthoDB" id="9795306at2"/>